<organism evidence="1 2">
    <name type="scientific">Leptospira ellisii</name>
    <dbReference type="NCBI Taxonomy" id="2023197"/>
    <lineage>
        <taxon>Bacteria</taxon>
        <taxon>Pseudomonadati</taxon>
        <taxon>Spirochaetota</taxon>
        <taxon>Spirochaetia</taxon>
        <taxon>Leptospirales</taxon>
        <taxon>Leptospiraceae</taxon>
        <taxon>Leptospira</taxon>
    </lineage>
</organism>
<evidence type="ECO:0000313" key="1">
    <source>
        <dbReference type="EMBL" id="MDV6235412.1"/>
    </source>
</evidence>
<proteinExistence type="predicted"/>
<evidence type="ECO:0000313" key="2">
    <source>
        <dbReference type="Proteomes" id="UP000232122"/>
    </source>
</evidence>
<sequence>MGTDFAVHKRIVFQLFCILVLIGCPASKKEDDSTRQQFLSWLLASGSNPACVEYYTQENLCLKHAVSISEKCSAAELDRLQSGIQPAKLQTRETLEELLRCWGKCNSTFYVTYSSTATGNCSFDSETNYVDAKRSGATNAGNVWRQCQSNCNTGADPGYPKLNGISTSTTYWPYP</sequence>
<reference evidence="1 2" key="1">
    <citation type="journal article" date="2018" name="Microb. Genom.">
        <title>Deciphering the unexplored Leptospira diversity from soils uncovers genomic evolution to virulence.</title>
        <authorList>
            <person name="Thibeaux R."/>
            <person name="Iraola G."/>
            <person name="Ferres I."/>
            <person name="Bierque E."/>
            <person name="Girault D."/>
            <person name="Soupe-Gilbert M.E."/>
            <person name="Picardeau M."/>
            <person name="Goarant C."/>
        </authorList>
    </citation>
    <scope>NUCLEOTIDE SEQUENCE [LARGE SCALE GENOMIC DNA]</scope>
    <source>
        <strain evidence="1 2">ATI7-C-A5</strain>
    </source>
</reference>
<keyword evidence="2" id="KW-1185">Reference proteome</keyword>
<accession>A0AAE4QMM7</accession>
<dbReference type="AlphaFoldDB" id="A0AAE4QMM7"/>
<dbReference type="RefSeq" id="WP_165783538.1">
    <property type="nucleotide sequence ID" value="NZ_NPEF02000008.1"/>
</dbReference>
<name>A0AAE4QMM7_9LEPT</name>
<protein>
    <submittedName>
        <fullName evidence="1">Uncharacterized protein</fullName>
    </submittedName>
</protein>
<gene>
    <name evidence="1" type="ORF">CH379_007200</name>
</gene>
<comment type="caution">
    <text evidence="1">The sequence shown here is derived from an EMBL/GenBank/DDBJ whole genome shotgun (WGS) entry which is preliminary data.</text>
</comment>
<dbReference type="EMBL" id="NPEF02000008">
    <property type="protein sequence ID" value="MDV6235412.1"/>
    <property type="molecule type" value="Genomic_DNA"/>
</dbReference>
<dbReference type="Proteomes" id="UP000232122">
    <property type="component" value="Unassembled WGS sequence"/>
</dbReference>